<dbReference type="InterPro" id="IPR015943">
    <property type="entry name" value="WD40/YVTN_repeat-like_dom_sf"/>
</dbReference>
<dbReference type="PANTHER" id="PTHR16220:SF0">
    <property type="entry name" value="WD REPEAT-CONTAINING PROTEIN WRAP73"/>
    <property type="match status" value="1"/>
</dbReference>
<protein>
    <recommendedName>
        <fullName evidence="3">Anaphase-promoting complex subunit 4 WD40 domain-containing protein</fullName>
    </recommendedName>
</protein>
<dbReference type="AlphaFoldDB" id="A0A1R2CLX9"/>
<name>A0A1R2CLX9_9CILI</name>
<accession>A0A1R2CLX9</accession>
<dbReference type="PANTHER" id="PTHR16220">
    <property type="entry name" value="WD REPEAT PROTEIN 8-RELATED"/>
    <property type="match status" value="1"/>
</dbReference>
<keyword evidence="2" id="KW-1185">Reference proteome</keyword>
<comment type="caution">
    <text evidence="1">The sequence shown here is derived from an EMBL/GenBank/DDBJ whole genome shotgun (WGS) entry which is preliminary data.</text>
</comment>
<dbReference type="OrthoDB" id="308690at2759"/>
<dbReference type="GO" id="GO:0005815">
    <property type="term" value="C:microtubule organizing center"/>
    <property type="evidence" value="ECO:0007669"/>
    <property type="project" value="TreeGrafter"/>
</dbReference>
<reference evidence="1 2" key="1">
    <citation type="submission" date="2016-11" db="EMBL/GenBank/DDBJ databases">
        <title>The macronuclear genome of Stentor coeruleus: a giant cell with tiny introns.</title>
        <authorList>
            <person name="Slabodnick M."/>
            <person name="Ruby J.G."/>
            <person name="Reiff S.B."/>
            <person name="Swart E.C."/>
            <person name="Gosai S."/>
            <person name="Prabakaran S."/>
            <person name="Witkowska E."/>
            <person name="Larue G.E."/>
            <person name="Fisher S."/>
            <person name="Freeman R.M."/>
            <person name="Gunawardena J."/>
            <person name="Chu W."/>
            <person name="Stover N.A."/>
            <person name="Gregory B.D."/>
            <person name="Nowacki M."/>
            <person name="Derisi J."/>
            <person name="Roy S.W."/>
            <person name="Marshall W.F."/>
            <person name="Sood P."/>
        </authorList>
    </citation>
    <scope>NUCLEOTIDE SEQUENCE [LARGE SCALE GENOMIC DNA]</scope>
    <source>
        <strain evidence="1">WM001</strain>
    </source>
</reference>
<dbReference type="Gene3D" id="2.130.10.10">
    <property type="entry name" value="YVTN repeat-like/Quinoprotein amine dehydrogenase"/>
    <property type="match status" value="2"/>
</dbReference>
<dbReference type="EMBL" id="MPUH01000113">
    <property type="protein sequence ID" value="OMJ89950.1"/>
    <property type="molecule type" value="Genomic_DNA"/>
</dbReference>
<organism evidence="1 2">
    <name type="scientific">Stentor coeruleus</name>
    <dbReference type="NCBI Taxonomy" id="5963"/>
    <lineage>
        <taxon>Eukaryota</taxon>
        <taxon>Sar</taxon>
        <taxon>Alveolata</taxon>
        <taxon>Ciliophora</taxon>
        <taxon>Postciliodesmatophora</taxon>
        <taxon>Heterotrichea</taxon>
        <taxon>Heterotrichida</taxon>
        <taxon>Stentoridae</taxon>
        <taxon>Stentor</taxon>
    </lineage>
</organism>
<evidence type="ECO:0008006" key="3">
    <source>
        <dbReference type="Google" id="ProtNLM"/>
    </source>
</evidence>
<dbReference type="SUPFAM" id="SSF82171">
    <property type="entry name" value="DPP6 N-terminal domain-like"/>
    <property type="match status" value="1"/>
</dbReference>
<dbReference type="InterPro" id="IPR052778">
    <property type="entry name" value="Centrosome-WD_assoc"/>
</dbReference>
<evidence type="ECO:0000313" key="2">
    <source>
        <dbReference type="Proteomes" id="UP000187209"/>
    </source>
</evidence>
<sequence length="379" mass="43392">MGVICSWNILDQVNKLEWSQDSTLLLCSQAKRALIQIFNIKDVKWECKISLGPCGLSSAWFCPDSRHIITICHFQIRLNIWSLLQKEVFALASPKFSNKGVTFSKCKQFIAVLKRQNGRDSIVVVDNFFNVVSTFATKNNDLEDIEWTHDNFYIVGAGISSWLVYSPAGELIYEYEATNIDKCYNSVNGCYSVITNYDNTLKVFHHITWTQLAEFRHELNPIGKELTIYNEIETLEKDGLSYSYEMLDGPLKLFPIEGERKASIVRWCYSERFLACKFDITPQVVYIWDTILLTLKAVLIHKHTVKAIEWCPGSTICAIATGNNRIYLWTEDGASLCDLPFEREITVNKLTWSASGMHLLTKEKGNFVVAYPQIDEISK</sequence>
<gene>
    <name evidence="1" type="ORF">SteCoe_7735</name>
</gene>
<proteinExistence type="predicted"/>
<dbReference type="Proteomes" id="UP000187209">
    <property type="component" value="Unassembled WGS sequence"/>
</dbReference>
<dbReference type="GO" id="GO:1990811">
    <property type="term" value="C:MWP complex"/>
    <property type="evidence" value="ECO:0007669"/>
    <property type="project" value="TreeGrafter"/>
</dbReference>
<evidence type="ECO:0000313" key="1">
    <source>
        <dbReference type="EMBL" id="OMJ89950.1"/>
    </source>
</evidence>